<evidence type="ECO:0000256" key="1">
    <source>
        <dbReference type="SAM" id="MobiDB-lite"/>
    </source>
</evidence>
<dbReference type="AlphaFoldDB" id="A0A9D3WLX9"/>
<dbReference type="Proteomes" id="UP000827986">
    <property type="component" value="Unassembled WGS sequence"/>
</dbReference>
<gene>
    <name evidence="2" type="ORF">KIL84_023303</name>
</gene>
<keyword evidence="3" id="KW-1185">Reference proteome</keyword>
<evidence type="ECO:0000313" key="3">
    <source>
        <dbReference type="Proteomes" id="UP000827986"/>
    </source>
</evidence>
<proteinExistence type="predicted"/>
<name>A0A9D3WLX9_9SAUR</name>
<organism evidence="2 3">
    <name type="scientific">Mauremys mutica</name>
    <name type="common">yellowpond turtle</name>
    <dbReference type="NCBI Taxonomy" id="74926"/>
    <lineage>
        <taxon>Eukaryota</taxon>
        <taxon>Metazoa</taxon>
        <taxon>Chordata</taxon>
        <taxon>Craniata</taxon>
        <taxon>Vertebrata</taxon>
        <taxon>Euteleostomi</taxon>
        <taxon>Archelosauria</taxon>
        <taxon>Testudinata</taxon>
        <taxon>Testudines</taxon>
        <taxon>Cryptodira</taxon>
        <taxon>Durocryptodira</taxon>
        <taxon>Testudinoidea</taxon>
        <taxon>Geoemydidae</taxon>
        <taxon>Geoemydinae</taxon>
        <taxon>Mauremys</taxon>
    </lineage>
</organism>
<accession>A0A9D3WLX9</accession>
<comment type="caution">
    <text evidence="2">The sequence shown here is derived from an EMBL/GenBank/DDBJ whole genome shotgun (WGS) entry which is preliminary data.</text>
</comment>
<feature type="region of interest" description="Disordered" evidence="1">
    <location>
        <begin position="93"/>
        <end position="118"/>
    </location>
</feature>
<dbReference type="EMBL" id="JAHDVG010000488">
    <property type="protein sequence ID" value="KAH1165744.1"/>
    <property type="molecule type" value="Genomic_DNA"/>
</dbReference>
<reference evidence="2" key="1">
    <citation type="submission" date="2021-09" db="EMBL/GenBank/DDBJ databases">
        <title>The genome of Mauremys mutica provides insights into the evolution of semi-aquatic lifestyle.</title>
        <authorList>
            <person name="Gong S."/>
            <person name="Gao Y."/>
        </authorList>
    </citation>
    <scope>NUCLEOTIDE SEQUENCE</scope>
    <source>
        <strain evidence="2">MM-2020</strain>
        <tissue evidence="2">Muscle</tissue>
    </source>
</reference>
<protein>
    <submittedName>
        <fullName evidence="2">Uncharacterized protein</fullName>
    </submittedName>
</protein>
<sequence length="118" mass="13204">MKTKFWFVLSVKDRDWRNQKTTKSSSEKRIDNNAHDPLSVILYASSRASSDNTCKSVAPGLSGHKDCKRSYWPFKVNPNLQAYYSDLGSFKTKDSESWSTQKGCVSGSGASWEKGIGL</sequence>
<evidence type="ECO:0000313" key="2">
    <source>
        <dbReference type="EMBL" id="KAH1165744.1"/>
    </source>
</evidence>